<name>A0A1H9XH02_9PSEU</name>
<accession>A0A1H9XH02</accession>
<keyword evidence="1" id="KW-0732">Signal</keyword>
<evidence type="ECO:0008006" key="4">
    <source>
        <dbReference type="Google" id="ProtNLM"/>
    </source>
</evidence>
<protein>
    <recommendedName>
        <fullName evidence="4">Secreted protein</fullName>
    </recommendedName>
</protein>
<feature type="chain" id="PRO_5011605875" description="Secreted protein" evidence="1">
    <location>
        <begin position="25"/>
        <end position="90"/>
    </location>
</feature>
<gene>
    <name evidence="2" type="ORF">SAMN04487818_11594</name>
</gene>
<organism evidence="2 3">
    <name type="scientific">Actinokineospora terrae</name>
    <dbReference type="NCBI Taxonomy" id="155974"/>
    <lineage>
        <taxon>Bacteria</taxon>
        <taxon>Bacillati</taxon>
        <taxon>Actinomycetota</taxon>
        <taxon>Actinomycetes</taxon>
        <taxon>Pseudonocardiales</taxon>
        <taxon>Pseudonocardiaceae</taxon>
        <taxon>Actinokineospora</taxon>
    </lineage>
</organism>
<evidence type="ECO:0000313" key="3">
    <source>
        <dbReference type="Proteomes" id="UP000199051"/>
    </source>
</evidence>
<keyword evidence="3" id="KW-1185">Reference proteome</keyword>
<dbReference type="EMBL" id="FOGI01000015">
    <property type="protein sequence ID" value="SES45476.1"/>
    <property type="molecule type" value="Genomic_DNA"/>
</dbReference>
<reference evidence="3" key="1">
    <citation type="submission" date="2016-10" db="EMBL/GenBank/DDBJ databases">
        <authorList>
            <person name="Varghese N."/>
            <person name="Submissions S."/>
        </authorList>
    </citation>
    <scope>NUCLEOTIDE SEQUENCE [LARGE SCALE GENOMIC DNA]</scope>
    <source>
        <strain evidence="3">DSM 44260</strain>
    </source>
</reference>
<evidence type="ECO:0000313" key="2">
    <source>
        <dbReference type="EMBL" id="SES45476.1"/>
    </source>
</evidence>
<dbReference type="RefSeq" id="WP_092785754.1">
    <property type="nucleotide sequence ID" value="NZ_FOGI01000015.1"/>
</dbReference>
<feature type="signal peptide" evidence="1">
    <location>
        <begin position="1"/>
        <end position="24"/>
    </location>
</feature>
<evidence type="ECO:0000256" key="1">
    <source>
        <dbReference type="SAM" id="SignalP"/>
    </source>
</evidence>
<dbReference type="AlphaFoldDB" id="A0A1H9XH02"/>
<sequence length="90" mass="9665">MRRLLLAVCLAAAGVAGALTPAAAAPPPVIHHGPYPTVTECETQAQAWRDSETGRAAWASDCQHRSTSQLPTGWYFRTLYAPELPIPNLP</sequence>
<proteinExistence type="predicted"/>
<dbReference type="Proteomes" id="UP000199051">
    <property type="component" value="Unassembled WGS sequence"/>
</dbReference>